<evidence type="ECO:0000313" key="1">
    <source>
        <dbReference type="EMBL" id="GAY76724.1"/>
    </source>
</evidence>
<proteinExistence type="predicted"/>
<accession>A0A4Y1ZCI4</accession>
<dbReference type="EMBL" id="BEXB01000016">
    <property type="protein sequence ID" value="GAY76724.1"/>
    <property type="molecule type" value="Genomic_DNA"/>
</dbReference>
<name>A0A4Y1ZCI4_9BACL</name>
<gene>
    <name evidence="1" type="ORF">NBRC111894_2278</name>
</gene>
<organism evidence="1 2">
    <name type="scientific">Sporolactobacillus inulinus</name>
    <dbReference type="NCBI Taxonomy" id="2078"/>
    <lineage>
        <taxon>Bacteria</taxon>
        <taxon>Bacillati</taxon>
        <taxon>Bacillota</taxon>
        <taxon>Bacilli</taxon>
        <taxon>Bacillales</taxon>
        <taxon>Sporolactobacillaceae</taxon>
        <taxon>Sporolactobacillus</taxon>
    </lineage>
</organism>
<protein>
    <submittedName>
        <fullName evidence="1">Uncharacterized protein</fullName>
    </submittedName>
</protein>
<evidence type="ECO:0000313" key="2">
    <source>
        <dbReference type="Proteomes" id="UP000319716"/>
    </source>
</evidence>
<dbReference type="Pfam" id="PF08713">
    <property type="entry name" value="DNA_alkylation"/>
    <property type="match status" value="1"/>
</dbReference>
<dbReference type="InterPro" id="IPR014825">
    <property type="entry name" value="DNA_alkylation"/>
</dbReference>
<dbReference type="Gene3D" id="1.20.1660.10">
    <property type="entry name" value="Hypothetical protein (EF3068)"/>
    <property type="match status" value="1"/>
</dbReference>
<reference evidence="1 2" key="1">
    <citation type="submission" date="2017-11" db="EMBL/GenBank/DDBJ databases">
        <title>Draft Genome Sequence of Sporolactobacillus inulinus NBRC 111894 Isolated from Koso, a Japanese Sugar-Vegetable Fermented Beverage.</title>
        <authorList>
            <person name="Chiou T.Y."/>
            <person name="Oshima K."/>
            <person name="Suda W."/>
            <person name="Hattori M."/>
            <person name="Takahashi T."/>
        </authorList>
    </citation>
    <scope>NUCLEOTIDE SEQUENCE [LARGE SCALE GENOMIC DNA]</scope>
    <source>
        <strain evidence="1 2">NBRC111894</strain>
    </source>
</reference>
<dbReference type="Proteomes" id="UP000319716">
    <property type="component" value="Unassembled WGS sequence"/>
</dbReference>
<dbReference type="AlphaFoldDB" id="A0A4Y1ZCI4"/>
<sequence length="88" mass="10370">MSYDLQPLLRSFAAKQNQENARAMSRYMRDQFPFFGIKLRLRNGVPLCVTLLSSTVFRKRIKLRQLSKHFGTNQIVNATMQRWICSFV</sequence>
<comment type="caution">
    <text evidence="1">The sequence shown here is derived from an EMBL/GenBank/DDBJ whole genome shotgun (WGS) entry which is preliminary data.</text>
</comment>